<keyword evidence="4" id="KW-0288">FMN</keyword>
<evidence type="ECO:0000256" key="6">
    <source>
        <dbReference type="ARBA" id="ARBA00023002"/>
    </source>
</evidence>
<evidence type="ECO:0000256" key="1">
    <source>
        <dbReference type="ARBA" id="ARBA00001917"/>
    </source>
</evidence>
<dbReference type="PANTHER" id="PTHR48109">
    <property type="entry name" value="DIHYDROOROTATE DEHYDROGENASE (QUINONE), MITOCHONDRIAL-RELATED"/>
    <property type="match status" value="1"/>
</dbReference>
<evidence type="ECO:0000259" key="7">
    <source>
        <dbReference type="Pfam" id="PF01180"/>
    </source>
</evidence>
<evidence type="ECO:0000256" key="3">
    <source>
        <dbReference type="ARBA" id="ARBA00022630"/>
    </source>
</evidence>
<name>A0ABR4YIU4_9BACT</name>
<dbReference type="NCBIfam" id="NF005741">
    <property type="entry name" value="PRK07565.1"/>
    <property type="match status" value="1"/>
</dbReference>
<evidence type="ECO:0000256" key="4">
    <source>
        <dbReference type="ARBA" id="ARBA00022643"/>
    </source>
</evidence>
<dbReference type="RefSeq" id="WP_022063577.1">
    <property type="nucleotide sequence ID" value="NZ_JRGF01000006.1"/>
</dbReference>
<comment type="cofactor">
    <cofactor evidence="1">
        <name>FMN</name>
        <dbReference type="ChEBI" id="CHEBI:58210"/>
    </cofactor>
</comment>
<evidence type="ECO:0000256" key="5">
    <source>
        <dbReference type="ARBA" id="ARBA00022975"/>
    </source>
</evidence>
<sequence length="326" mass="35614">MTDLSVKYMGLRLKNPLIASSSPLTATAAHIEELARNGIGAVVLKSIFEEQISGEAAMMARYGNDSPEAADYLHAYLGADYMKGFIDLISEVKRKTDLPVIASINCMSKGKWVEYAGKIACAGADGLELNIFFMPDNETQASAEIESRYLGIIEAVTRSVDIPVSVKFSMRFTNIFHMMQASFNRGVRGAVLYNRFFEPDIDIDSMEYVPASGLSTPAELHKSLRDVAIATAEIPGMDISVSTGVHSGADTVKAILAGARTVQLCSTLLINGMQVIGDIDAFLTGWMERNGFGTVDDFRGLMNRKERPGDPLLERVQYMKTFPAEI</sequence>
<dbReference type="SUPFAM" id="SSF51395">
    <property type="entry name" value="FMN-linked oxidoreductases"/>
    <property type="match status" value="1"/>
</dbReference>
<evidence type="ECO:0000313" key="8">
    <source>
        <dbReference type="EMBL" id="KHE42184.1"/>
    </source>
</evidence>
<dbReference type="Proteomes" id="UP000030889">
    <property type="component" value="Unassembled WGS sequence"/>
</dbReference>
<gene>
    <name evidence="8" type="ORF">LG35_06450</name>
</gene>
<proteinExistence type="predicted"/>
<keyword evidence="9" id="KW-1185">Reference proteome</keyword>
<dbReference type="PANTHER" id="PTHR48109:SF3">
    <property type="entry name" value="SLL0744 PROTEIN"/>
    <property type="match status" value="1"/>
</dbReference>
<evidence type="ECO:0000313" key="9">
    <source>
        <dbReference type="Proteomes" id="UP000030889"/>
    </source>
</evidence>
<dbReference type="InterPro" id="IPR050074">
    <property type="entry name" value="DHO_dehydrogenase"/>
</dbReference>
<reference evidence="8 9" key="1">
    <citation type="submission" date="2014-09" db="EMBL/GenBank/DDBJ databases">
        <title>Alistipes sp. 627, sp. nov., a novel member of the family Rikenellaceae isolated from human faeces.</title>
        <authorList>
            <person name="Shkoporov A.N."/>
            <person name="Chaplin A.V."/>
            <person name="Motuzova O.V."/>
            <person name="Kafarskaia L.I."/>
            <person name="Khokhlova E.V."/>
            <person name="Efimov B.A."/>
        </authorList>
    </citation>
    <scope>NUCLEOTIDE SEQUENCE [LARGE SCALE GENOMIC DNA]</scope>
    <source>
        <strain evidence="8 9">627</strain>
    </source>
</reference>
<organism evidence="8 9">
    <name type="scientific">Alistipes inops</name>
    <dbReference type="NCBI Taxonomy" id="1501391"/>
    <lineage>
        <taxon>Bacteria</taxon>
        <taxon>Pseudomonadati</taxon>
        <taxon>Bacteroidota</taxon>
        <taxon>Bacteroidia</taxon>
        <taxon>Bacteroidales</taxon>
        <taxon>Rikenellaceae</taxon>
        <taxon>Alistipes</taxon>
    </lineage>
</organism>
<dbReference type="InterPro" id="IPR005720">
    <property type="entry name" value="Dihydroorotate_DH_cat"/>
</dbReference>
<protein>
    <recommendedName>
        <fullName evidence="7">Dihydroorotate dehydrogenase catalytic domain-containing protein</fullName>
    </recommendedName>
</protein>
<feature type="domain" description="Dihydroorotate dehydrogenase catalytic" evidence="7">
    <location>
        <begin position="4"/>
        <end position="281"/>
    </location>
</feature>
<keyword evidence="5" id="KW-0665">Pyrimidine biosynthesis</keyword>
<dbReference type="InterPro" id="IPR013785">
    <property type="entry name" value="Aldolase_TIM"/>
</dbReference>
<dbReference type="PIRSF" id="PIRSF000164">
    <property type="entry name" value="DHO_oxidase"/>
    <property type="match status" value="1"/>
</dbReference>
<dbReference type="Gene3D" id="3.20.20.70">
    <property type="entry name" value="Aldolase class I"/>
    <property type="match status" value="1"/>
</dbReference>
<dbReference type="Pfam" id="PF01180">
    <property type="entry name" value="DHO_dh"/>
    <property type="match status" value="1"/>
</dbReference>
<dbReference type="EMBL" id="JRGF01000006">
    <property type="protein sequence ID" value="KHE42184.1"/>
    <property type="molecule type" value="Genomic_DNA"/>
</dbReference>
<evidence type="ECO:0000256" key="2">
    <source>
        <dbReference type="ARBA" id="ARBA00004725"/>
    </source>
</evidence>
<keyword evidence="6" id="KW-0560">Oxidoreductase</keyword>
<dbReference type="InterPro" id="IPR012135">
    <property type="entry name" value="Dihydroorotate_DH_1_2"/>
</dbReference>
<comment type="pathway">
    <text evidence="2">Pyrimidine metabolism; UMP biosynthesis via de novo pathway.</text>
</comment>
<comment type="caution">
    <text evidence="8">The sequence shown here is derived from an EMBL/GenBank/DDBJ whole genome shotgun (WGS) entry which is preliminary data.</text>
</comment>
<keyword evidence="3" id="KW-0285">Flavoprotein</keyword>
<accession>A0ABR4YIU4</accession>